<dbReference type="InterPro" id="IPR051170">
    <property type="entry name" value="Neural/epithelial_adhesion"/>
</dbReference>
<dbReference type="Proteomes" id="UP000694843">
    <property type="component" value="Unplaced"/>
</dbReference>
<feature type="domain" description="Ig-like" evidence="10">
    <location>
        <begin position="161"/>
        <end position="250"/>
    </location>
</feature>
<evidence type="ECO:0000256" key="7">
    <source>
        <dbReference type="ARBA" id="ARBA00023180"/>
    </source>
</evidence>
<dbReference type="RefSeq" id="XP_047741553.1">
    <property type="nucleotide sequence ID" value="XM_047885597.1"/>
</dbReference>
<evidence type="ECO:0000256" key="8">
    <source>
        <dbReference type="ARBA" id="ARBA00023319"/>
    </source>
</evidence>
<evidence type="ECO:0000313" key="12">
    <source>
        <dbReference type="RefSeq" id="XP_047741553.1"/>
    </source>
</evidence>
<dbReference type="Pfam" id="PF13927">
    <property type="entry name" value="Ig_3"/>
    <property type="match status" value="1"/>
</dbReference>
<dbReference type="InterPro" id="IPR003599">
    <property type="entry name" value="Ig_sub"/>
</dbReference>
<evidence type="ECO:0000256" key="1">
    <source>
        <dbReference type="ARBA" id="ARBA00004236"/>
    </source>
</evidence>
<dbReference type="KEGG" id="hazt:108671257"/>
<dbReference type="InterPro" id="IPR036179">
    <property type="entry name" value="Ig-like_dom_sf"/>
</dbReference>
<dbReference type="SMART" id="SM00408">
    <property type="entry name" value="IGc2"/>
    <property type="match status" value="3"/>
</dbReference>
<proteinExistence type="predicted"/>
<dbReference type="Pfam" id="PF07679">
    <property type="entry name" value="I-set"/>
    <property type="match status" value="1"/>
</dbReference>
<feature type="domain" description="Ig-like" evidence="10">
    <location>
        <begin position="59"/>
        <end position="144"/>
    </location>
</feature>
<dbReference type="InterPro" id="IPR003598">
    <property type="entry name" value="Ig_sub2"/>
</dbReference>
<accession>A0A979FWB8</accession>
<dbReference type="PROSITE" id="PS50835">
    <property type="entry name" value="IG_LIKE"/>
    <property type="match status" value="3"/>
</dbReference>
<dbReference type="Gene3D" id="2.60.40.10">
    <property type="entry name" value="Immunoglobulins"/>
    <property type="match status" value="3"/>
</dbReference>
<dbReference type="SMART" id="SM00409">
    <property type="entry name" value="IG"/>
    <property type="match status" value="3"/>
</dbReference>
<keyword evidence="4" id="KW-0677">Repeat</keyword>
<evidence type="ECO:0000256" key="2">
    <source>
        <dbReference type="ARBA" id="ARBA00022475"/>
    </source>
</evidence>
<dbReference type="SUPFAM" id="SSF48726">
    <property type="entry name" value="Immunoglobulin"/>
    <property type="match status" value="3"/>
</dbReference>
<keyword evidence="7" id="KW-0325">Glycoprotein</keyword>
<keyword evidence="6" id="KW-1015">Disulfide bond</keyword>
<evidence type="ECO:0000313" key="11">
    <source>
        <dbReference type="Proteomes" id="UP000694843"/>
    </source>
</evidence>
<gene>
    <name evidence="12" type="primary">LOC108671257</name>
</gene>
<keyword evidence="3" id="KW-0732">Signal</keyword>
<dbReference type="GeneID" id="108671257"/>
<dbReference type="InterPro" id="IPR013106">
    <property type="entry name" value="Ig_V-set"/>
</dbReference>
<dbReference type="GO" id="GO:0005886">
    <property type="term" value="C:plasma membrane"/>
    <property type="evidence" value="ECO:0007669"/>
    <property type="project" value="UniProtKB-SubCell"/>
</dbReference>
<keyword evidence="2" id="KW-1003">Cell membrane</keyword>
<reference evidence="12" key="1">
    <citation type="submission" date="2025-08" db="UniProtKB">
        <authorList>
            <consortium name="RefSeq"/>
        </authorList>
    </citation>
    <scope>IDENTIFICATION</scope>
    <source>
        <tissue evidence="12">Whole organism</tissue>
    </source>
</reference>
<dbReference type="OrthoDB" id="10012075at2759"/>
<feature type="compositionally biased region" description="Basic and acidic residues" evidence="9">
    <location>
        <begin position="198"/>
        <end position="213"/>
    </location>
</feature>
<dbReference type="Pfam" id="PF07686">
    <property type="entry name" value="V-set"/>
    <property type="match status" value="1"/>
</dbReference>
<keyword evidence="5" id="KW-0472">Membrane</keyword>
<dbReference type="GO" id="GO:0043005">
    <property type="term" value="C:neuron projection"/>
    <property type="evidence" value="ECO:0007669"/>
    <property type="project" value="TreeGrafter"/>
</dbReference>
<dbReference type="PANTHER" id="PTHR12231">
    <property type="entry name" value="CTX-RELATED TYPE I TRANSMEMBRANE PROTEIN"/>
    <property type="match status" value="1"/>
</dbReference>
<organism evidence="11 12">
    <name type="scientific">Hyalella azteca</name>
    <name type="common">Amphipod</name>
    <dbReference type="NCBI Taxonomy" id="294128"/>
    <lineage>
        <taxon>Eukaryota</taxon>
        <taxon>Metazoa</taxon>
        <taxon>Ecdysozoa</taxon>
        <taxon>Arthropoda</taxon>
        <taxon>Crustacea</taxon>
        <taxon>Multicrustacea</taxon>
        <taxon>Malacostraca</taxon>
        <taxon>Eumalacostraca</taxon>
        <taxon>Peracarida</taxon>
        <taxon>Amphipoda</taxon>
        <taxon>Senticaudata</taxon>
        <taxon>Talitrida</taxon>
        <taxon>Talitroidea</taxon>
        <taxon>Hyalellidae</taxon>
        <taxon>Hyalella</taxon>
    </lineage>
</organism>
<sequence>MSNNKCLYIYYEMRAFLRNKVNIKSVEGAMRSLTIAAIVVTGLSSAALVSGSRTSVQHPKFLETIPNINVTAGRDVELPCVVDNIGNYKVAWTHIDRQILLTIDNSTVTLIPRFFVRRTDERTWTLHIRSVQPDDTGYYVCQVNMEPMINQVGFLQVVVPPQFVDARSSPSHVSVKEGAEVTLACAAKGEPEPSVAWSREDRKPITRSRHDSAEESPGVGEATLVIAKASRNDMGAYLCIASNKVPPSISRRIVLDVHFEPLITVPNQLVGAPLGTSITLECRVTAFPKAVHYWRFGDNLLINSSRQITREITKGYTTNMLLTIHQLNKQDFGIYVCGSKNSLGDTDNTLQLYEIEIPRSEKALKGTTDVTGGPSQPLDYDETTGPERVPNLDRDSTLYTLDDHKRQDVYRKGGLNLNQMGLFNNAGKIRSNAIPTRQSSFPSIFSSIAGSSSRPRPHGYELLLLLLLLFSEACPSQYLIWGVGNLQNNDIKRIIKNEGEWDTEAGGVERALGE</sequence>
<evidence type="ECO:0000256" key="3">
    <source>
        <dbReference type="ARBA" id="ARBA00022729"/>
    </source>
</evidence>
<protein>
    <submittedName>
        <fullName evidence="12">Protein amalgam-like</fullName>
    </submittedName>
</protein>
<dbReference type="PANTHER" id="PTHR12231:SF253">
    <property type="entry name" value="DPR-INTERACTING PROTEIN ETA, ISOFORM B-RELATED"/>
    <property type="match status" value="1"/>
</dbReference>
<keyword evidence="11" id="KW-1185">Reference proteome</keyword>
<feature type="domain" description="Ig-like" evidence="10">
    <location>
        <begin position="261"/>
        <end position="353"/>
    </location>
</feature>
<evidence type="ECO:0000256" key="9">
    <source>
        <dbReference type="SAM" id="MobiDB-lite"/>
    </source>
</evidence>
<dbReference type="InterPro" id="IPR013783">
    <property type="entry name" value="Ig-like_fold"/>
</dbReference>
<dbReference type="AlphaFoldDB" id="A0A979FWB8"/>
<evidence type="ECO:0000256" key="4">
    <source>
        <dbReference type="ARBA" id="ARBA00022737"/>
    </source>
</evidence>
<evidence type="ECO:0000259" key="10">
    <source>
        <dbReference type="PROSITE" id="PS50835"/>
    </source>
</evidence>
<feature type="region of interest" description="Disordered" evidence="9">
    <location>
        <begin position="365"/>
        <end position="394"/>
    </location>
</feature>
<feature type="region of interest" description="Disordered" evidence="9">
    <location>
        <begin position="192"/>
        <end position="217"/>
    </location>
</feature>
<name>A0A979FWB8_HYAAZ</name>
<dbReference type="SMART" id="SM00406">
    <property type="entry name" value="IGv"/>
    <property type="match status" value="1"/>
</dbReference>
<dbReference type="CDD" id="cd00099">
    <property type="entry name" value="IgV"/>
    <property type="match status" value="1"/>
</dbReference>
<dbReference type="InterPro" id="IPR013098">
    <property type="entry name" value="Ig_I-set"/>
</dbReference>
<dbReference type="FunFam" id="2.60.40.10:FF:000328">
    <property type="entry name" value="CLUMA_CG000981, isoform A"/>
    <property type="match status" value="1"/>
</dbReference>
<evidence type="ECO:0000256" key="5">
    <source>
        <dbReference type="ARBA" id="ARBA00023136"/>
    </source>
</evidence>
<dbReference type="InterPro" id="IPR007110">
    <property type="entry name" value="Ig-like_dom"/>
</dbReference>
<comment type="subcellular location">
    <subcellularLocation>
        <location evidence="1">Cell membrane</location>
    </subcellularLocation>
</comment>
<evidence type="ECO:0000256" key="6">
    <source>
        <dbReference type="ARBA" id="ARBA00023157"/>
    </source>
</evidence>
<keyword evidence="8" id="KW-0393">Immunoglobulin domain</keyword>